<sequence>MFNSALKTLPNFIKSSDADWGMVYDYMESMCGDLKDYHWEEVAQVYRQFMTDSRY</sequence>
<dbReference type="RefSeq" id="YP_010090283.1">
    <property type="nucleotide sequence ID" value="NC_055719.1"/>
</dbReference>
<evidence type="ECO:0000313" key="1">
    <source>
        <dbReference type="EMBL" id="ARW56897.1"/>
    </source>
</evidence>
<proteinExistence type="predicted"/>
<evidence type="ECO:0000313" key="2">
    <source>
        <dbReference type="Proteomes" id="UP000225351"/>
    </source>
</evidence>
<dbReference type="GeneID" id="65107755"/>
<organism evidence="1 2">
    <name type="scientific">Synechococcus phage S-H35</name>
    <dbReference type="NCBI Taxonomy" id="1983572"/>
    <lineage>
        <taxon>Viruses</taxon>
        <taxon>Duplodnaviria</taxon>
        <taxon>Heunggongvirae</taxon>
        <taxon>Uroviricota</taxon>
        <taxon>Caudoviricetes</taxon>
        <taxon>Pantevenvirales</taxon>
        <taxon>Kyanoviridae</taxon>
        <taxon>Shandvirus</taxon>
        <taxon>Shandvirus sh35</taxon>
    </lineage>
</organism>
<dbReference type="KEGG" id="vg:65107755"/>
<protein>
    <submittedName>
        <fullName evidence="1">Uncharacterized protein</fullName>
    </submittedName>
</protein>
<dbReference type="EMBL" id="KY945241">
    <property type="protein sequence ID" value="ARW56897.1"/>
    <property type="molecule type" value="Genomic_RNA"/>
</dbReference>
<accession>A0A1Z1LW53</accession>
<reference evidence="1 2" key="1">
    <citation type="submission" date="2017-04" db="EMBL/GenBank/DDBJ databases">
        <title>Isolation and Genetic Analysis of a Novel Cyanophage S-H35 from the Bohai Sea.</title>
        <authorList>
            <person name="Xu X."/>
        </authorList>
    </citation>
    <scope>NUCLEOTIDE SEQUENCE [LARGE SCALE GENOMIC DNA]</scope>
</reference>
<keyword evidence="2" id="KW-1185">Reference proteome</keyword>
<dbReference type="Proteomes" id="UP000225351">
    <property type="component" value="Segment"/>
</dbReference>
<name>A0A1Z1LW53_9CAUD</name>